<dbReference type="OrthoDB" id="798431at2"/>
<evidence type="ECO:0000313" key="1">
    <source>
        <dbReference type="EMBL" id="SDE74222.1"/>
    </source>
</evidence>
<keyword evidence="2" id="KW-1185">Reference proteome</keyword>
<sequence>MNKIGSTLHSKVHNWIDAIGFRLNASQTDGKNNITTNHYFFETFNFFEKAKRNHPESSKFLCFDAYGEKINVKSLLDLQVAFFENISQLK</sequence>
<proteinExistence type="predicted"/>
<evidence type="ECO:0000313" key="2">
    <source>
        <dbReference type="Proteomes" id="UP000199072"/>
    </source>
</evidence>
<accession>A0A1G7FEA5</accession>
<organism evidence="1 2">
    <name type="scientific">Mucilaginibacter pineti</name>
    <dbReference type="NCBI Taxonomy" id="1391627"/>
    <lineage>
        <taxon>Bacteria</taxon>
        <taxon>Pseudomonadati</taxon>
        <taxon>Bacteroidota</taxon>
        <taxon>Sphingobacteriia</taxon>
        <taxon>Sphingobacteriales</taxon>
        <taxon>Sphingobacteriaceae</taxon>
        <taxon>Mucilaginibacter</taxon>
    </lineage>
</organism>
<gene>
    <name evidence="1" type="ORF">SAMN05216464_10919</name>
</gene>
<dbReference type="Proteomes" id="UP000199072">
    <property type="component" value="Unassembled WGS sequence"/>
</dbReference>
<dbReference type="EMBL" id="FNAI01000009">
    <property type="protein sequence ID" value="SDE74222.1"/>
    <property type="molecule type" value="Genomic_DNA"/>
</dbReference>
<reference evidence="1 2" key="1">
    <citation type="submission" date="2016-10" db="EMBL/GenBank/DDBJ databases">
        <authorList>
            <person name="de Groot N.N."/>
        </authorList>
    </citation>
    <scope>NUCLEOTIDE SEQUENCE [LARGE SCALE GENOMIC DNA]</scope>
    <source>
        <strain evidence="1 2">47C3B</strain>
    </source>
</reference>
<dbReference type="AlphaFoldDB" id="A0A1G7FEA5"/>
<dbReference type="RefSeq" id="WP_091151303.1">
    <property type="nucleotide sequence ID" value="NZ_FNAI01000009.1"/>
</dbReference>
<protein>
    <submittedName>
        <fullName evidence="1">Uncharacterized protein</fullName>
    </submittedName>
</protein>
<name>A0A1G7FEA5_9SPHI</name>